<gene>
    <name evidence="2 3" type="primary">def</name>
    <name evidence="3" type="ORF">LPT13_06500</name>
</gene>
<dbReference type="Pfam" id="PF01327">
    <property type="entry name" value="Pep_deformylase"/>
    <property type="match status" value="1"/>
</dbReference>
<dbReference type="SUPFAM" id="SSF56420">
    <property type="entry name" value="Peptide deformylase"/>
    <property type="match status" value="1"/>
</dbReference>
<organism evidence="3 4">
    <name type="scientific">Adlercreutzia faecimuris</name>
    <dbReference type="NCBI Taxonomy" id="2897341"/>
    <lineage>
        <taxon>Bacteria</taxon>
        <taxon>Bacillati</taxon>
        <taxon>Actinomycetota</taxon>
        <taxon>Coriobacteriia</taxon>
        <taxon>Eggerthellales</taxon>
        <taxon>Eggerthellaceae</taxon>
        <taxon>Adlercreutzia</taxon>
    </lineage>
</organism>
<dbReference type="RefSeq" id="WP_242164791.1">
    <property type="nucleotide sequence ID" value="NZ_JAJMLW010000002.1"/>
</dbReference>
<dbReference type="CDD" id="cd00487">
    <property type="entry name" value="Pep_deformylase"/>
    <property type="match status" value="1"/>
</dbReference>
<proteinExistence type="inferred from homology"/>
<dbReference type="InterPro" id="IPR023635">
    <property type="entry name" value="Peptide_deformylase"/>
</dbReference>
<feature type="active site" evidence="2">
    <location>
        <position position="136"/>
    </location>
</feature>
<evidence type="ECO:0000313" key="3">
    <source>
        <dbReference type="EMBL" id="MCI2241999.1"/>
    </source>
</evidence>
<keyword evidence="2 3" id="KW-0378">Hydrolase</keyword>
<dbReference type="PANTHER" id="PTHR10458">
    <property type="entry name" value="PEPTIDE DEFORMYLASE"/>
    <property type="match status" value="1"/>
</dbReference>
<comment type="cofactor">
    <cofactor evidence="2">
        <name>Fe(2+)</name>
        <dbReference type="ChEBI" id="CHEBI:29033"/>
    </cofactor>
    <text evidence="2">Binds 1 Fe(2+) ion.</text>
</comment>
<dbReference type="PRINTS" id="PR01576">
    <property type="entry name" value="PDEFORMYLASE"/>
</dbReference>
<reference evidence="3" key="1">
    <citation type="submission" date="2021-11" db="EMBL/GenBank/DDBJ databases">
        <title>A Novel Adlercreutzia Species, isolated from a Allomyrina dichotoma larva feces.</title>
        <authorList>
            <person name="Suh M.K."/>
        </authorList>
    </citation>
    <scope>NUCLEOTIDE SEQUENCE</scope>
    <source>
        <strain evidence="3">JBNU-10</strain>
    </source>
</reference>
<dbReference type="EC" id="3.5.1.88" evidence="2"/>
<evidence type="ECO:0000313" key="4">
    <source>
        <dbReference type="Proteomes" id="UP001430755"/>
    </source>
</evidence>
<feature type="binding site" evidence="2">
    <location>
        <position position="93"/>
    </location>
    <ligand>
        <name>Fe cation</name>
        <dbReference type="ChEBI" id="CHEBI:24875"/>
    </ligand>
</feature>
<dbReference type="NCBIfam" id="NF001159">
    <property type="entry name" value="PRK00150.1-3"/>
    <property type="match status" value="1"/>
</dbReference>
<dbReference type="Proteomes" id="UP001430755">
    <property type="component" value="Unassembled WGS sequence"/>
</dbReference>
<evidence type="ECO:0000256" key="1">
    <source>
        <dbReference type="ARBA" id="ARBA00010759"/>
    </source>
</evidence>
<comment type="similarity">
    <text evidence="1 2">Belongs to the polypeptide deformylase family.</text>
</comment>
<keyword evidence="4" id="KW-1185">Reference proteome</keyword>
<dbReference type="PANTHER" id="PTHR10458:SF22">
    <property type="entry name" value="PEPTIDE DEFORMYLASE"/>
    <property type="match status" value="1"/>
</dbReference>
<sequence length="179" mass="19426">MLKIVTSPDPILAQVCEPCEVGDKSLRKLAKQMAHAMYKNNGCGIAAPQVGVAKRLVVIDVDWDGEGEQEPIVLVNPEIVELRGEPELGGEGCLSCPGVTVPVSRQPWARVRYHDLDGELWEIEGDGLLGRCLQHEVDHLEGRTLFESCDPMTRIEALAAYEEARAAGARPGDTSIEVG</sequence>
<dbReference type="PIRSF" id="PIRSF004749">
    <property type="entry name" value="Pep_def"/>
    <property type="match status" value="1"/>
</dbReference>
<evidence type="ECO:0000256" key="2">
    <source>
        <dbReference type="HAMAP-Rule" id="MF_00163"/>
    </source>
</evidence>
<keyword evidence="2" id="KW-0479">Metal-binding</keyword>
<feature type="binding site" evidence="2">
    <location>
        <position position="135"/>
    </location>
    <ligand>
        <name>Fe cation</name>
        <dbReference type="ChEBI" id="CHEBI:24875"/>
    </ligand>
</feature>
<dbReference type="GO" id="GO:0042586">
    <property type="term" value="F:peptide deformylase activity"/>
    <property type="evidence" value="ECO:0007669"/>
    <property type="project" value="UniProtKB-EC"/>
</dbReference>
<keyword evidence="2" id="KW-0408">Iron</keyword>
<comment type="catalytic activity">
    <reaction evidence="2">
        <text>N-terminal N-formyl-L-methionyl-[peptide] + H2O = N-terminal L-methionyl-[peptide] + formate</text>
        <dbReference type="Rhea" id="RHEA:24420"/>
        <dbReference type="Rhea" id="RHEA-COMP:10639"/>
        <dbReference type="Rhea" id="RHEA-COMP:10640"/>
        <dbReference type="ChEBI" id="CHEBI:15377"/>
        <dbReference type="ChEBI" id="CHEBI:15740"/>
        <dbReference type="ChEBI" id="CHEBI:49298"/>
        <dbReference type="ChEBI" id="CHEBI:64731"/>
        <dbReference type="EC" id="3.5.1.88"/>
    </reaction>
</comment>
<feature type="binding site" evidence="2">
    <location>
        <position position="139"/>
    </location>
    <ligand>
        <name>Fe cation</name>
        <dbReference type="ChEBI" id="CHEBI:24875"/>
    </ligand>
</feature>
<dbReference type="EMBL" id="JAJMLW010000002">
    <property type="protein sequence ID" value="MCI2241999.1"/>
    <property type="molecule type" value="Genomic_DNA"/>
</dbReference>
<accession>A0ABS9WGL5</accession>
<comment type="function">
    <text evidence="2">Removes the formyl group from the N-terminal Met of newly synthesized proteins. Requires at least a dipeptide for an efficient rate of reaction. N-terminal L-methionine is a prerequisite for activity but the enzyme has broad specificity at other positions.</text>
</comment>
<keyword evidence="2" id="KW-0648">Protein biosynthesis</keyword>
<dbReference type="NCBIfam" id="TIGR00079">
    <property type="entry name" value="pept_deformyl"/>
    <property type="match status" value="1"/>
</dbReference>
<dbReference type="Gene3D" id="3.90.45.10">
    <property type="entry name" value="Peptide deformylase"/>
    <property type="match status" value="1"/>
</dbReference>
<dbReference type="HAMAP" id="MF_00163">
    <property type="entry name" value="Pep_deformylase"/>
    <property type="match status" value="1"/>
</dbReference>
<comment type="caution">
    <text evidence="3">The sequence shown here is derived from an EMBL/GenBank/DDBJ whole genome shotgun (WGS) entry which is preliminary data.</text>
</comment>
<protein>
    <recommendedName>
        <fullName evidence="2">Peptide deformylase</fullName>
        <shortName evidence="2">PDF</shortName>
        <ecNumber evidence="2">3.5.1.88</ecNumber>
    </recommendedName>
    <alternativeName>
        <fullName evidence="2">Polypeptide deformylase</fullName>
    </alternativeName>
</protein>
<name>A0ABS9WGL5_9ACTN</name>
<dbReference type="InterPro" id="IPR036821">
    <property type="entry name" value="Peptide_deformylase_sf"/>
</dbReference>